<comment type="caution">
    <text evidence="1">The sequence shown here is derived from an EMBL/GenBank/DDBJ whole genome shotgun (WGS) entry which is preliminary data.</text>
</comment>
<reference evidence="1 2" key="1">
    <citation type="submission" date="2018-07" db="EMBL/GenBank/DDBJ databases">
        <title>Genomic Encyclopedia of Type Strains, Phase IV (KMG-IV): sequencing the most valuable type-strain genomes for metagenomic binning, comparative biology and taxonomic classification.</title>
        <authorList>
            <person name="Goeker M."/>
        </authorList>
    </citation>
    <scope>NUCLEOTIDE SEQUENCE [LARGE SCALE GENOMIC DNA]</scope>
    <source>
        <strain evidence="1 2">DSM 21352</strain>
    </source>
</reference>
<organism evidence="1 2">
    <name type="scientific">Pseudacidovorax intermedius</name>
    <dbReference type="NCBI Taxonomy" id="433924"/>
    <lineage>
        <taxon>Bacteria</taxon>
        <taxon>Pseudomonadati</taxon>
        <taxon>Pseudomonadota</taxon>
        <taxon>Betaproteobacteria</taxon>
        <taxon>Burkholderiales</taxon>
        <taxon>Comamonadaceae</taxon>
        <taxon>Pseudacidovorax</taxon>
    </lineage>
</organism>
<dbReference type="Proteomes" id="UP000255265">
    <property type="component" value="Unassembled WGS sequence"/>
</dbReference>
<gene>
    <name evidence="1" type="ORF">DFR41_103294</name>
</gene>
<sequence length="162" mass="16879">MTAAAMMLSLPTAAQVERSLGLLLRRAVEASMQPAATHCRFAAAGSYHGGDRTPLAWLAADLPLAAHLAAALSLVPADAADDRVRAGALDDTLRENFAEVLNVGARLIVRDDAGRLTLLQTAFGEPAVAALLPPATARLRRAVFKVEVDGYAEGLLGLWGAA</sequence>
<accession>A0A370FL10</accession>
<evidence type="ECO:0000313" key="2">
    <source>
        <dbReference type="Proteomes" id="UP000255265"/>
    </source>
</evidence>
<keyword evidence="2" id="KW-1185">Reference proteome</keyword>
<dbReference type="OrthoDB" id="6717732at2"/>
<dbReference type="AlphaFoldDB" id="A0A370FL10"/>
<evidence type="ECO:0000313" key="1">
    <source>
        <dbReference type="EMBL" id="RDI26137.1"/>
    </source>
</evidence>
<name>A0A370FL10_9BURK</name>
<proteinExistence type="predicted"/>
<dbReference type="RefSeq" id="WP_114802710.1">
    <property type="nucleotide sequence ID" value="NZ_QQAV01000003.1"/>
</dbReference>
<protein>
    <submittedName>
        <fullName evidence="1">Uncharacterized protein</fullName>
    </submittedName>
</protein>
<dbReference type="EMBL" id="QQAV01000003">
    <property type="protein sequence ID" value="RDI26137.1"/>
    <property type="molecule type" value="Genomic_DNA"/>
</dbReference>